<accession>A0A5P6A9N4</accession>
<dbReference type="GO" id="GO:0071470">
    <property type="term" value="P:cellular response to osmotic stress"/>
    <property type="evidence" value="ECO:0007669"/>
    <property type="project" value="InterPro"/>
</dbReference>
<name>A0A5P6A9N4_RAOPL</name>
<keyword evidence="1" id="KW-0472">Membrane</keyword>
<organism evidence="2">
    <name type="scientific">Raoultella planticola</name>
    <name type="common">Klebsiella planticola</name>
    <dbReference type="NCBI Taxonomy" id="575"/>
    <lineage>
        <taxon>Bacteria</taxon>
        <taxon>Pseudomonadati</taxon>
        <taxon>Pseudomonadota</taxon>
        <taxon>Gammaproteobacteria</taxon>
        <taxon>Enterobacterales</taxon>
        <taxon>Enterobacteriaceae</taxon>
        <taxon>Klebsiella/Raoultella group</taxon>
        <taxon>Raoultella</taxon>
    </lineage>
</organism>
<evidence type="ECO:0000313" key="2">
    <source>
        <dbReference type="EMBL" id="QFG76637.1"/>
    </source>
</evidence>
<feature type="transmembrane region" description="Helical" evidence="1">
    <location>
        <begin position="16"/>
        <end position="34"/>
    </location>
</feature>
<dbReference type="PANTHER" id="PTHR30414:SF0">
    <property type="entry name" value="MINICONDUCTANCE MECHANOSENSITIVE CHANNEL YBDG"/>
    <property type="match status" value="1"/>
</dbReference>
<sequence length="80" mass="8294">MIYSILLISLLVDKSPLILFSGLSAIAAVLLLVFKDPLQGLVAGIQLAANDMLQPGTGLNWIPSAPMAPSGYRADDGQGA</sequence>
<keyword evidence="1" id="KW-1133">Transmembrane helix</keyword>
<dbReference type="GO" id="GO:0008381">
    <property type="term" value="F:mechanosensitive monoatomic ion channel activity"/>
    <property type="evidence" value="ECO:0007669"/>
    <property type="project" value="InterPro"/>
</dbReference>
<gene>
    <name evidence="2" type="ORF">DMB90_09330</name>
</gene>
<keyword evidence="1" id="KW-0812">Transmembrane</keyword>
<dbReference type="PANTHER" id="PTHR30414">
    <property type="entry name" value="MINICONDUCTANCE MECHANOSENSITIVE CHANNEL YBDG"/>
    <property type="match status" value="1"/>
</dbReference>
<dbReference type="GO" id="GO:0005886">
    <property type="term" value="C:plasma membrane"/>
    <property type="evidence" value="ECO:0007669"/>
    <property type="project" value="TreeGrafter"/>
</dbReference>
<reference evidence="2" key="1">
    <citation type="submission" date="2018-05" db="EMBL/GenBank/DDBJ databases">
        <title>Bacterial isolates from healthy term breastfed infants carrying antibiotic resistance genes.</title>
        <authorList>
            <person name="Casaburi G."/>
        </authorList>
    </citation>
    <scope>NUCLEOTIDE SEQUENCE [LARGE SCALE GENOMIC DNA]</scope>
    <source>
        <strain evidence="2">7084_4</strain>
    </source>
</reference>
<proteinExistence type="predicted"/>
<dbReference type="AlphaFoldDB" id="A0A5P6A9N4"/>
<dbReference type="EMBL" id="CP029752">
    <property type="protein sequence ID" value="QFG76637.1"/>
    <property type="molecule type" value="Genomic_DNA"/>
</dbReference>
<protein>
    <submittedName>
        <fullName evidence="2">Uncharacterized protein</fullName>
    </submittedName>
</protein>
<dbReference type="InterPro" id="IPR030192">
    <property type="entry name" value="YbdG"/>
</dbReference>
<evidence type="ECO:0000256" key="1">
    <source>
        <dbReference type="SAM" id="Phobius"/>
    </source>
</evidence>